<evidence type="ECO:0000313" key="1">
    <source>
        <dbReference type="EMBL" id="KIO22486.1"/>
    </source>
</evidence>
<dbReference type="OrthoDB" id="3247119at2759"/>
<dbReference type="Proteomes" id="UP000054248">
    <property type="component" value="Unassembled WGS sequence"/>
</dbReference>
<dbReference type="EMBL" id="KN823108">
    <property type="protein sequence ID" value="KIO22486.1"/>
    <property type="molecule type" value="Genomic_DNA"/>
</dbReference>
<reference evidence="1 2" key="1">
    <citation type="submission" date="2014-04" db="EMBL/GenBank/DDBJ databases">
        <authorList>
            <consortium name="DOE Joint Genome Institute"/>
            <person name="Kuo A."/>
            <person name="Girlanda M."/>
            <person name="Perotto S."/>
            <person name="Kohler A."/>
            <person name="Nagy L.G."/>
            <person name="Floudas D."/>
            <person name="Copeland A."/>
            <person name="Barry K.W."/>
            <person name="Cichocki N."/>
            <person name="Veneault-Fourrey C."/>
            <person name="LaButti K."/>
            <person name="Lindquist E.A."/>
            <person name="Lipzen A."/>
            <person name="Lundell T."/>
            <person name="Morin E."/>
            <person name="Murat C."/>
            <person name="Sun H."/>
            <person name="Tunlid A."/>
            <person name="Henrissat B."/>
            <person name="Grigoriev I.V."/>
            <person name="Hibbett D.S."/>
            <person name="Martin F."/>
            <person name="Nordberg H.P."/>
            <person name="Cantor M.N."/>
            <person name="Hua S.X."/>
        </authorList>
    </citation>
    <scope>NUCLEOTIDE SEQUENCE [LARGE SCALE GENOMIC DNA]</scope>
    <source>
        <strain evidence="1 2">MUT 4182</strain>
    </source>
</reference>
<dbReference type="HOGENOM" id="CLU_1240934_0_0_1"/>
<name>A0A0C3QBI2_9AGAM</name>
<gene>
    <name evidence="1" type="ORF">M407DRAFT_27982</name>
</gene>
<sequence length="221" mass="24928">AEENTAGSRDPFAPFIARLLETISCVSVHLHSTGITLVPFSKPACECDIELQGELSVVLPWLRLRTLPQIAQAYSLKLIINSAGENPEQAVIDNLMRLPQVGHVVLEGYRESWRWVWLLSLPDAVETNSVDSKTTTTKSWLWPDLEYLHFNGDNVNEFTVLSALLVRYGSQPMGRPIRQKDTAPRRLARLEVQPGNNEWRAEVLGRIRELVGPGCFAWKLE</sequence>
<dbReference type="AlphaFoldDB" id="A0A0C3QBI2"/>
<feature type="non-terminal residue" evidence="1">
    <location>
        <position position="1"/>
    </location>
</feature>
<organism evidence="1 2">
    <name type="scientific">Tulasnella calospora MUT 4182</name>
    <dbReference type="NCBI Taxonomy" id="1051891"/>
    <lineage>
        <taxon>Eukaryota</taxon>
        <taxon>Fungi</taxon>
        <taxon>Dikarya</taxon>
        <taxon>Basidiomycota</taxon>
        <taxon>Agaricomycotina</taxon>
        <taxon>Agaricomycetes</taxon>
        <taxon>Cantharellales</taxon>
        <taxon>Tulasnellaceae</taxon>
        <taxon>Tulasnella</taxon>
    </lineage>
</organism>
<protein>
    <submittedName>
        <fullName evidence="1">Uncharacterized protein</fullName>
    </submittedName>
</protein>
<reference evidence="2" key="2">
    <citation type="submission" date="2015-01" db="EMBL/GenBank/DDBJ databases">
        <title>Evolutionary Origins and Diversification of the Mycorrhizal Mutualists.</title>
        <authorList>
            <consortium name="DOE Joint Genome Institute"/>
            <consortium name="Mycorrhizal Genomics Consortium"/>
            <person name="Kohler A."/>
            <person name="Kuo A."/>
            <person name="Nagy L.G."/>
            <person name="Floudas D."/>
            <person name="Copeland A."/>
            <person name="Barry K.W."/>
            <person name="Cichocki N."/>
            <person name="Veneault-Fourrey C."/>
            <person name="LaButti K."/>
            <person name="Lindquist E.A."/>
            <person name="Lipzen A."/>
            <person name="Lundell T."/>
            <person name="Morin E."/>
            <person name="Murat C."/>
            <person name="Riley R."/>
            <person name="Ohm R."/>
            <person name="Sun H."/>
            <person name="Tunlid A."/>
            <person name="Henrissat B."/>
            <person name="Grigoriev I.V."/>
            <person name="Hibbett D.S."/>
            <person name="Martin F."/>
        </authorList>
    </citation>
    <scope>NUCLEOTIDE SEQUENCE [LARGE SCALE GENOMIC DNA]</scope>
    <source>
        <strain evidence="2">MUT 4182</strain>
    </source>
</reference>
<accession>A0A0C3QBI2</accession>
<evidence type="ECO:0000313" key="2">
    <source>
        <dbReference type="Proteomes" id="UP000054248"/>
    </source>
</evidence>
<proteinExistence type="predicted"/>
<keyword evidence="2" id="KW-1185">Reference proteome</keyword>